<dbReference type="Proteomes" id="UP000474957">
    <property type="component" value="Unassembled WGS sequence"/>
</dbReference>
<dbReference type="AlphaFoldDB" id="A0A6L5Z0L5"/>
<dbReference type="EMBL" id="WIND01000004">
    <property type="protein sequence ID" value="MSU89622.1"/>
    <property type="molecule type" value="Genomic_DNA"/>
</dbReference>
<dbReference type="RefSeq" id="WP_154446094.1">
    <property type="nucleotide sequence ID" value="NZ_WIND01000004.1"/>
</dbReference>
<comment type="caution">
    <text evidence="2">The sequence shown here is derived from an EMBL/GenBank/DDBJ whole genome shotgun (WGS) entry which is preliminary data.</text>
</comment>
<keyword evidence="3" id="KW-1185">Reference proteome</keyword>
<protein>
    <submittedName>
        <fullName evidence="2">DUF1801 domain-containing protein</fullName>
    </submittedName>
</protein>
<sequence>MSDMKTVETDADPHAFLAAVAHPGRRADAQAVAAMMQRVTGWPPRMWGESIVGFGAYDYRRRDGSAHRFFRVGLAPRKAALTIYLMPGVARHAALLAKLGPHRHSVSCLYLGRLRGIDMEVLETLVRRSVADMAALYPQPEGDA</sequence>
<reference evidence="2 3" key="1">
    <citation type="submission" date="2019-10" db="EMBL/GenBank/DDBJ databases">
        <title>Cognatihalovulum marinum gen. nov. sp. nov., a new member of the family Rhodobacteraceae isolated from deep seawater of the Northwest Indian Ocean.</title>
        <authorList>
            <person name="Ruan C."/>
            <person name="Wang J."/>
            <person name="Zheng X."/>
            <person name="Song L."/>
            <person name="Zhu Y."/>
            <person name="Huang Y."/>
            <person name="Lu Z."/>
            <person name="Du W."/>
            <person name="Huang L."/>
            <person name="Dai X."/>
        </authorList>
    </citation>
    <scope>NUCLEOTIDE SEQUENCE [LARGE SCALE GENOMIC DNA]</scope>
    <source>
        <strain evidence="2 3">2CG4</strain>
    </source>
</reference>
<organism evidence="2 3">
    <name type="scientific">Halovulum marinum</name>
    <dbReference type="NCBI Taxonomy" id="2662447"/>
    <lineage>
        <taxon>Bacteria</taxon>
        <taxon>Pseudomonadati</taxon>
        <taxon>Pseudomonadota</taxon>
        <taxon>Alphaproteobacteria</taxon>
        <taxon>Rhodobacterales</taxon>
        <taxon>Paracoccaceae</taxon>
        <taxon>Halovulum</taxon>
    </lineage>
</organism>
<name>A0A6L5Z0L5_9RHOB</name>
<evidence type="ECO:0000313" key="2">
    <source>
        <dbReference type="EMBL" id="MSU89622.1"/>
    </source>
</evidence>
<proteinExistence type="predicted"/>
<evidence type="ECO:0000313" key="3">
    <source>
        <dbReference type="Proteomes" id="UP000474957"/>
    </source>
</evidence>
<evidence type="ECO:0000259" key="1">
    <source>
        <dbReference type="Pfam" id="PF08818"/>
    </source>
</evidence>
<dbReference type="Pfam" id="PF08818">
    <property type="entry name" value="DUF1801"/>
    <property type="match status" value="1"/>
</dbReference>
<feature type="domain" description="YdhG-like" evidence="1">
    <location>
        <begin position="25"/>
        <end position="129"/>
    </location>
</feature>
<gene>
    <name evidence="2" type="ORF">GE300_08330</name>
</gene>
<dbReference type="InterPro" id="IPR014922">
    <property type="entry name" value="YdhG-like"/>
</dbReference>
<accession>A0A6L5Z0L5</accession>